<dbReference type="GO" id="GO:0070492">
    <property type="term" value="F:oligosaccharide binding"/>
    <property type="evidence" value="ECO:0007669"/>
    <property type="project" value="TreeGrafter"/>
</dbReference>
<dbReference type="PANTHER" id="PTHR16146">
    <property type="entry name" value="INTELECTIN"/>
    <property type="match status" value="1"/>
</dbReference>
<dbReference type="SUPFAM" id="SSF56496">
    <property type="entry name" value="Fibrinogen C-terminal domain-like"/>
    <property type="match status" value="1"/>
</dbReference>
<keyword evidence="3" id="KW-1185">Reference proteome</keyword>
<name>A0A2G9QD78_AQUCT</name>
<dbReference type="PANTHER" id="PTHR16146:SF46">
    <property type="entry name" value="INTELECTIN-1A-RELATED"/>
    <property type="match status" value="1"/>
</dbReference>
<dbReference type="OrthoDB" id="5971203at2759"/>
<keyword evidence="1" id="KW-1015">Disulfide bond</keyword>
<gene>
    <name evidence="2" type="ORF">AB205_0038670</name>
</gene>
<proteinExistence type="predicted"/>
<dbReference type="EMBL" id="KZ034482">
    <property type="protein sequence ID" value="PIO13579.1"/>
    <property type="molecule type" value="Genomic_DNA"/>
</dbReference>
<reference evidence="3" key="1">
    <citation type="journal article" date="2017" name="Nat. Commun.">
        <title>The North American bullfrog draft genome provides insight into hormonal regulation of long noncoding RNA.</title>
        <authorList>
            <person name="Hammond S.A."/>
            <person name="Warren R.L."/>
            <person name="Vandervalk B.P."/>
            <person name="Kucuk E."/>
            <person name="Khan H."/>
            <person name="Gibb E.A."/>
            <person name="Pandoh P."/>
            <person name="Kirk H."/>
            <person name="Zhao Y."/>
            <person name="Jones M."/>
            <person name="Mungall A.J."/>
            <person name="Coope R."/>
            <person name="Pleasance S."/>
            <person name="Moore R.A."/>
            <person name="Holt R.A."/>
            <person name="Round J.M."/>
            <person name="Ohora S."/>
            <person name="Walle B.V."/>
            <person name="Veldhoen N."/>
            <person name="Helbing C.C."/>
            <person name="Birol I."/>
        </authorList>
    </citation>
    <scope>NUCLEOTIDE SEQUENCE [LARGE SCALE GENOMIC DNA]</scope>
</reference>
<evidence type="ECO:0000256" key="1">
    <source>
        <dbReference type="ARBA" id="ARBA00023157"/>
    </source>
</evidence>
<protein>
    <recommendedName>
        <fullName evidence="4">Fibrinogen C-terminal domain-containing protein</fullName>
    </recommendedName>
</protein>
<dbReference type="GO" id="GO:0005615">
    <property type="term" value="C:extracellular space"/>
    <property type="evidence" value="ECO:0007669"/>
    <property type="project" value="TreeGrafter"/>
</dbReference>
<sequence length="167" mass="18451">MTTNGGGWTLVASVHENNMNGKCTPGDRWSSQQGNNLNNPIGEGNWANYATFGLPVGATSDDYKNPGYYDITAKDLSLWHVPNDTPLSQWRNSSLLRYRTDNSFFNQEGGNLFQLYKHCIGGGGFIPEGSPRQCGDFAALDWDGYGTHIGWSSTKEITEAAVLLFYR</sequence>
<accession>A0A2G9QD78</accession>
<organism evidence="2 3">
    <name type="scientific">Aquarana catesbeiana</name>
    <name type="common">American bullfrog</name>
    <name type="synonym">Rana catesbeiana</name>
    <dbReference type="NCBI Taxonomy" id="8400"/>
    <lineage>
        <taxon>Eukaryota</taxon>
        <taxon>Metazoa</taxon>
        <taxon>Chordata</taxon>
        <taxon>Craniata</taxon>
        <taxon>Vertebrata</taxon>
        <taxon>Euteleostomi</taxon>
        <taxon>Amphibia</taxon>
        <taxon>Batrachia</taxon>
        <taxon>Anura</taxon>
        <taxon>Neobatrachia</taxon>
        <taxon>Ranoidea</taxon>
        <taxon>Ranidae</taxon>
        <taxon>Aquarana</taxon>
    </lineage>
</organism>
<evidence type="ECO:0008006" key="4">
    <source>
        <dbReference type="Google" id="ProtNLM"/>
    </source>
</evidence>
<evidence type="ECO:0000313" key="2">
    <source>
        <dbReference type="EMBL" id="PIO13579.1"/>
    </source>
</evidence>
<evidence type="ECO:0000313" key="3">
    <source>
        <dbReference type="Proteomes" id="UP000228934"/>
    </source>
</evidence>
<feature type="non-terminal residue" evidence="2">
    <location>
        <position position="167"/>
    </location>
</feature>
<dbReference type="Proteomes" id="UP000228934">
    <property type="component" value="Unassembled WGS sequence"/>
</dbReference>
<dbReference type="AlphaFoldDB" id="A0A2G9QD78"/>
<dbReference type="InterPro" id="IPR036056">
    <property type="entry name" value="Fibrinogen-like_C"/>
</dbReference>